<evidence type="ECO:0000256" key="10">
    <source>
        <dbReference type="ARBA" id="ARBA00023242"/>
    </source>
</evidence>
<keyword evidence="10" id="KW-0539">Nucleus</keyword>
<dbReference type="Pfam" id="PF12874">
    <property type="entry name" value="zf-met"/>
    <property type="match status" value="1"/>
</dbReference>
<reference evidence="16" key="1">
    <citation type="submission" date="2020-11" db="EMBL/GenBank/DDBJ databases">
        <authorList>
            <person name="Whiteford S."/>
        </authorList>
    </citation>
    <scope>NUCLEOTIDE SEQUENCE</scope>
</reference>
<evidence type="ECO:0000256" key="1">
    <source>
        <dbReference type="ARBA" id="ARBA00004123"/>
    </source>
</evidence>
<accession>A0A8S4G730</accession>
<dbReference type="GO" id="GO:0043565">
    <property type="term" value="F:sequence-specific DNA binding"/>
    <property type="evidence" value="ECO:0007669"/>
    <property type="project" value="TreeGrafter"/>
</dbReference>
<dbReference type="Proteomes" id="UP000653454">
    <property type="component" value="Unassembled WGS sequence"/>
</dbReference>
<dbReference type="PANTHER" id="PTHR24408:SF58">
    <property type="entry name" value="TRANSCRIPTION FACTOR (TFIIIA), PUTATIVE (AFU_ORTHOLOGUE AFUA_1G05150)-RELATED"/>
    <property type="match status" value="1"/>
</dbReference>
<evidence type="ECO:0000256" key="6">
    <source>
        <dbReference type="ARBA" id="ARBA00022833"/>
    </source>
</evidence>
<gene>
    <name evidence="16" type="ORF">PLXY2_LOCUS13724</name>
</gene>
<dbReference type="GO" id="GO:0000122">
    <property type="term" value="P:negative regulation of transcription by RNA polymerase II"/>
    <property type="evidence" value="ECO:0007669"/>
    <property type="project" value="UniProtKB-ARBA"/>
</dbReference>
<evidence type="ECO:0000256" key="11">
    <source>
        <dbReference type="PROSITE-ProRule" id="PRU00042"/>
    </source>
</evidence>
<dbReference type="Gene3D" id="3.40.1800.20">
    <property type="match status" value="1"/>
</dbReference>
<dbReference type="InterPro" id="IPR012934">
    <property type="entry name" value="Znf_AD"/>
</dbReference>
<dbReference type="GO" id="GO:0000981">
    <property type="term" value="F:DNA-binding transcription factor activity, RNA polymerase II-specific"/>
    <property type="evidence" value="ECO:0007669"/>
    <property type="project" value="TreeGrafter"/>
</dbReference>
<organism evidence="16 17">
    <name type="scientific">Plutella xylostella</name>
    <name type="common">Diamondback moth</name>
    <name type="synonym">Plutella maculipennis</name>
    <dbReference type="NCBI Taxonomy" id="51655"/>
    <lineage>
        <taxon>Eukaryota</taxon>
        <taxon>Metazoa</taxon>
        <taxon>Ecdysozoa</taxon>
        <taxon>Arthropoda</taxon>
        <taxon>Hexapoda</taxon>
        <taxon>Insecta</taxon>
        <taxon>Pterygota</taxon>
        <taxon>Neoptera</taxon>
        <taxon>Endopterygota</taxon>
        <taxon>Lepidoptera</taxon>
        <taxon>Glossata</taxon>
        <taxon>Ditrysia</taxon>
        <taxon>Yponomeutoidea</taxon>
        <taxon>Plutellidae</taxon>
        <taxon>Plutella</taxon>
    </lineage>
</organism>
<feature type="compositionally biased region" description="Basic and acidic residues" evidence="13">
    <location>
        <begin position="96"/>
        <end position="109"/>
    </location>
</feature>
<feature type="domain" description="C2H2-type" evidence="14">
    <location>
        <begin position="217"/>
        <end position="244"/>
    </location>
</feature>
<feature type="domain" description="C2H2-type" evidence="14">
    <location>
        <begin position="329"/>
        <end position="357"/>
    </location>
</feature>
<feature type="binding site" evidence="12">
    <location>
        <position position="5"/>
    </location>
    <ligand>
        <name>Zn(2+)</name>
        <dbReference type="ChEBI" id="CHEBI:29105"/>
    </ligand>
</feature>
<dbReference type="PANTHER" id="PTHR24408">
    <property type="entry name" value="ZINC FINGER PROTEIN"/>
    <property type="match status" value="1"/>
</dbReference>
<keyword evidence="17" id="KW-1185">Reference proteome</keyword>
<proteinExistence type="inferred from homology"/>
<evidence type="ECO:0000256" key="5">
    <source>
        <dbReference type="ARBA" id="ARBA00022771"/>
    </source>
</evidence>
<evidence type="ECO:0000256" key="2">
    <source>
        <dbReference type="ARBA" id="ARBA00006991"/>
    </source>
</evidence>
<feature type="domain" description="ZAD" evidence="15">
    <location>
        <begin position="3"/>
        <end position="77"/>
    </location>
</feature>
<evidence type="ECO:0000259" key="15">
    <source>
        <dbReference type="PROSITE" id="PS51915"/>
    </source>
</evidence>
<keyword evidence="7" id="KW-0805">Transcription regulation</keyword>
<dbReference type="Pfam" id="PF07776">
    <property type="entry name" value="zf-AD"/>
    <property type="match status" value="1"/>
</dbReference>
<feature type="domain" description="C2H2-type" evidence="14">
    <location>
        <begin position="301"/>
        <end position="328"/>
    </location>
</feature>
<keyword evidence="9" id="KW-0804">Transcription</keyword>
<keyword evidence="4" id="KW-0677">Repeat</keyword>
<keyword evidence="8" id="KW-0238">DNA-binding</keyword>
<name>A0A8S4G730_PLUXY</name>
<comment type="caution">
    <text evidence="16">The sequence shown here is derived from an EMBL/GenBank/DDBJ whole genome shotgun (WGS) entry which is preliminary data.</text>
</comment>
<dbReference type="FunFam" id="3.30.160.60:FF:001465">
    <property type="entry name" value="Zinc finger protein 560"/>
    <property type="match status" value="1"/>
</dbReference>
<evidence type="ECO:0000256" key="4">
    <source>
        <dbReference type="ARBA" id="ARBA00022737"/>
    </source>
</evidence>
<feature type="region of interest" description="Disordered" evidence="13">
    <location>
        <begin position="88"/>
        <end position="110"/>
    </location>
</feature>
<feature type="domain" description="C2H2-type" evidence="14">
    <location>
        <begin position="156"/>
        <end position="184"/>
    </location>
</feature>
<dbReference type="SUPFAM" id="SSF57667">
    <property type="entry name" value="beta-beta-alpha zinc fingers"/>
    <property type="match status" value="6"/>
</dbReference>
<keyword evidence="6 12" id="KW-0862">Zinc</keyword>
<feature type="domain" description="C2H2-type" evidence="14">
    <location>
        <begin position="411"/>
        <end position="441"/>
    </location>
</feature>
<dbReference type="GO" id="GO:0003690">
    <property type="term" value="F:double-stranded DNA binding"/>
    <property type="evidence" value="ECO:0007669"/>
    <property type="project" value="UniProtKB-ARBA"/>
</dbReference>
<dbReference type="SUPFAM" id="SSF57716">
    <property type="entry name" value="Glucocorticoid receptor-like (DNA-binding domain)"/>
    <property type="match status" value="1"/>
</dbReference>
<dbReference type="FunFam" id="3.30.160.60:FF:000100">
    <property type="entry name" value="Zinc finger 45-like"/>
    <property type="match status" value="2"/>
</dbReference>
<sequence length="473" mass="54080">METLCRICGEQPGTTHIFSSLTGSKLSEMLMYICVNIKINESDGLPEHVCNSCEQESKSAYQFVRKCEDSDKRLRSKYINSLKQECAGNNEEQEVKDEPGDSPHHHHDEVCEDDSIEDLKPLLTDLGNIKEPTNSEHWDRVNIPIEFSKEHKKESYPCQNCDYTFRYKNKLNIHKMKCHGEKKPYSCDNCEKAYTTRGSLKKHQLLRHCAGLRKRDYICEACGKAFYSKNGIKIHMRTHTGEAPHACSICPKKFKQISTLKKHEQYHSQQKPYSCSECGKAFKTRDSLSGHLLVHSTDKNFTCPVCKSTFKFRNSLRAHLVLHSGIKGFVCDHCGRAFYTKGNLKMHIDKQHSEKSGQCAVCKKHVPDLQEHMKKHSGEKSFKCKLCDSSFGTLNGLSHHTNFRHKNTDRFKCSYEGCGKSFPSAPMVQFHEAKLHGGGAPLACARCARPFYRRNDLARHMIGTHKERLSNNK</sequence>
<dbReference type="PROSITE" id="PS51915">
    <property type="entry name" value="ZAD"/>
    <property type="match status" value="1"/>
</dbReference>
<dbReference type="PROSITE" id="PS50157">
    <property type="entry name" value="ZINC_FINGER_C2H2_2"/>
    <property type="match status" value="10"/>
</dbReference>
<dbReference type="EMBL" id="CAJHNJ030000104">
    <property type="protein sequence ID" value="CAG9135461.1"/>
    <property type="molecule type" value="Genomic_DNA"/>
</dbReference>
<comment type="similarity">
    <text evidence="2">Belongs to the krueppel C2H2-type zinc-finger protein family.</text>
</comment>
<dbReference type="SMART" id="SM00355">
    <property type="entry name" value="ZnF_C2H2"/>
    <property type="match status" value="11"/>
</dbReference>
<evidence type="ECO:0000256" key="13">
    <source>
        <dbReference type="SAM" id="MobiDB-lite"/>
    </source>
</evidence>
<dbReference type="InterPro" id="IPR036236">
    <property type="entry name" value="Znf_C2H2_sf"/>
</dbReference>
<evidence type="ECO:0000256" key="9">
    <source>
        <dbReference type="ARBA" id="ARBA00023163"/>
    </source>
</evidence>
<feature type="binding site" evidence="12">
    <location>
        <position position="53"/>
    </location>
    <ligand>
        <name>Zn(2+)</name>
        <dbReference type="ChEBI" id="CHEBI:29105"/>
    </ligand>
</feature>
<dbReference type="PROSITE" id="PS00028">
    <property type="entry name" value="ZINC_FINGER_C2H2_1"/>
    <property type="match status" value="10"/>
</dbReference>
<dbReference type="Gene3D" id="3.30.160.60">
    <property type="entry name" value="Classic Zinc Finger"/>
    <property type="match status" value="8"/>
</dbReference>
<dbReference type="FunFam" id="3.30.160.60:FF:001370">
    <property type="entry name" value="Zinc finger protein"/>
    <property type="match status" value="1"/>
</dbReference>
<feature type="domain" description="C2H2-type" evidence="14">
    <location>
        <begin position="273"/>
        <end position="300"/>
    </location>
</feature>
<evidence type="ECO:0000259" key="14">
    <source>
        <dbReference type="PROSITE" id="PS50157"/>
    </source>
</evidence>
<keyword evidence="3 12" id="KW-0479">Metal-binding</keyword>
<evidence type="ECO:0000256" key="8">
    <source>
        <dbReference type="ARBA" id="ARBA00023125"/>
    </source>
</evidence>
<keyword evidence="5 11" id="KW-0863">Zinc-finger</keyword>
<dbReference type="AlphaFoldDB" id="A0A8S4G730"/>
<feature type="domain" description="C2H2-type" evidence="14">
    <location>
        <begin position="185"/>
        <end position="208"/>
    </location>
</feature>
<dbReference type="Pfam" id="PF00096">
    <property type="entry name" value="zf-C2H2"/>
    <property type="match status" value="5"/>
</dbReference>
<evidence type="ECO:0000313" key="17">
    <source>
        <dbReference type="Proteomes" id="UP000653454"/>
    </source>
</evidence>
<feature type="binding site" evidence="12">
    <location>
        <position position="50"/>
    </location>
    <ligand>
        <name>Zn(2+)</name>
        <dbReference type="ChEBI" id="CHEBI:29105"/>
    </ligand>
</feature>
<protein>
    <submittedName>
        <fullName evidence="16">(diamondback moth) hypothetical protein</fullName>
    </submittedName>
</protein>
<feature type="domain" description="C2H2-type" evidence="14">
    <location>
        <begin position="382"/>
        <end position="410"/>
    </location>
</feature>
<dbReference type="InterPro" id="IPR013087">
    <property type="entry name" value="Znf_C2H2_type"/>
</dbReference>
<feature type="binding site" evidence="12">
    <location>
        <position position="8"/>
    </location>
    <ligand>
        <name>Zn(2+)</name>
        <dbReference type="ChEBI" id="CHEBI:29105"/>
    </ligand>
</feature>
<dbReference type="GO" id="GO:0005634">
    <property type="term" value="C:nucleus"/>
    <property type="evidence" value="ECO:0007669"/>
    <property type="project" value="UniProtKB-SubCell"/>
</dbReference>
<feature type="domain" description="C2H2-type" evidence="14">
    <location>
        <begin position="442"/>
        <end position="470"/>
    </location>
</feature>
<dbReference type="SMART" id="SM00868">
    <property type="entry name" value="zf-AD"/>
    <property type="match status" value="1"/>
</dbReference>
<evidence type="ECO:0000313" key="16">
    <source>
        <dbReference type="EMBL" id="CAG9135461.1"/>
    </source>
</evidence>
<evidence type="ECO:0000256" key="3">
    <source>
        <dbReference type="ARBA" id="ARBA00022723"/>
    </source>
</evidence>
<feature type="domain" description="C2H2-type" evidence="14">
    <location>
        <begin position="245"/>
        <end position="272"/>
    </location>
</feature>
<evidence type="ECO:0000256" key="12">
    <source>
        <dbReference type="PROSITE-ProRule" id="PRU01263"/>
    </source>
</evidence>
<dbReference type="GO" id="GO:0008270">
    <property type="term" value="F:zinc ion binding"/>
    <property type="evidence" value="ECO:0007669"/>
    <property type="project" value="UniProtKB-UniRule"/>
</dbReference>
<evidence type="ECO:0000256" key="7">
    <source>
        <dbReference type="ARBA" id="ARBA00023015"/>
    </source>
</evidence>
<comment type="subcellular location">
    <subcellularLocation>
        <location evidence="1">Nucleus</location>
    </subcellularLocation>
</comment>